<dbReference type="EMBL" id="JBANQN010000002">
    <property type="protein sequence ID" value="KAK6798623.1"/>
    <property type="molecule type" value="Genomic_DNA"/>
</dbReference>
<comment type="caution">
    <text evidence="2">The sequence shown here is derived from an EMBL/GenBank/DDBJ whole genome shotgun (WGS) entry which is preliminary data.</text>
</comment>
<accession>A0AAN8UAJ4</accession>
<keyword evidence="3" id="KW-1185">Reference proteome</keyword>
<evidence type="ECO:0000313" key="2">
    <source>
        <dbReference type="EMBL" id="KAK6798623.1"/>
    </source>
</evidence>
<evidence type="ECO:0000256" key="1">
    <source>
        <dbReference type="SAM" id="SignalP"/>
    </source>
</evidence>
<proteinExistence type="predicted"/>
<organism evidence="2 3">
    <name type="scientific">Solanum bulbocastanum</name>
    <name type="common">Wild potato</name>
    <dbReference type="NCBI Taxonomy" id="147425"/>
    <lineage>
        <taxon>Eukaryota</taxon>
        <taxon>Viridiplantae</taxon>
        <taxon>Streptophyta</taxon>
        <taxon>Embryophyta</taxon>
        <taxon>Tracheophyta</taxon>
        <taxon>Spermatophyta</taxon>
        <taxon>Magnoliopsida</taxon>
        <taxon>eudicotyledons</taxon>
        <taxon>Gunneridae</taxon>
        <taxon>Pentapetalae</taxon>
        <taxon>asterids</taxon>
        <taxon>lamiids</taxon>
        <taxon>Solanales</taxon>
        <taxon>Solanaceae</taxon>
        <taxon>Solanoideae</taxon>
        <taxon>Solaneae</taxon>
        <taxon>Solanum</taxon>
    </lineage>
</organism>
<gene>
    <name evidence="2" type="ORF">RDI58_006326</name>
</gene>
<sequence>MRFDLLMMIRLMMLLGLIKCAASGLDKVGGKHGWDQNVNYTDWASHQHFSLAIGFILCLTSTITTCWR</sequence>
<evidence type="ECO:0000313" key="3">
    <source>
        <dbReference type="Proteomes" id="UP001371456"/>
    </source>
</evidence>
<dbReference type="AlphaFoldDB" id="A0AAN8UAJ4"/>
<feature type="chain" id="PRO_5042877856" evidence="1">
    <location>
        <begin position="23"/>
        <end position="68"/>
    </location>
</feature>
<protein>
    <submittedName>
        <fullName evidence="2">Uncharacterized protein</fullName>
    </submittedName>
</protein>
<reference evidence="2 3" key="1">
    <citation type="submission" date="2024-02" db="EMBL/GenBank/DDBJ databases">
        <title>de novo genome assembly of Solanum bulbocastanum strain 11H21.</title>
        <authorList>
            <person name="Hosaka A.J."/>
        </authorList>
    </citation>
    <scope>NUCLEOTIDE SEQUENCE [LARGE SCALE GENOMIC DNA]</scope>
    <source>
        <tissue evidence="2">Young leaves</tissue>
    </source>
</reference>
<dbReference type="Proteomes" id="UP001371456">
    <property type="component" value="Unassembled WGS sequence"/>
</dbReference>
<feature type="signal peptide" evidence="1">
    <location>
        <begin position="1"/>
        <end position="22"/>
    </location>
</feature>
<keyword evidence="1" id="KW-0732">Signal</keyword>
<name>A0AAN8UAJ4_SOLBU</name>